<evidence type="ECO:0000313" key="5">
    <source>
        <dbReference type="EMBL" id="KAH7157298.1"/>
    </source>
</evidence>
<evidence type="ECO:0000313" key="6">
    <source>
        <dbReference type="Proteomes" id="UP000717696"/>
    </source>
</evidence>
<gene>
    <name evidence="5" type="ORF">B0J13DRAFT_167746</name>
</gene>
<sequence length="566" mass="63131">MGELYTEDMSNSYDLIVIGAGWYGLSAAKTYIELHQDEKILVIEAENSCGGTWSKDRLYPGLKSNNLWGSYEYADLPMPEDVYGVKPGEHIPGAVLHRYLTDFANKFGVFERTKFNTKVDTIKAVGDSGWEIKVSARAGGAEETLQTKKLIVATGLTSQPNMPSYPGQDTFTSRLFHAKDFCTQSDTVETCKKTVVVGGGKSAFDCAYAFASTGDAQVDLIIRPTGQGPVWICPPYVTPWKKMMEELLNTRMLTWFSPSPWGAEDGFGAPRGLLHGTAVGRFLVENFWNVLSSSVIQAHGYDEHPELFKLKPWQNAYWTGSGIGIHNYPTNFFDLVKEGKIRPHIADISRLEGTTVHLTNGEAIDTDAVICATGWKKESSIKFLDFNAGLAQSQGERDDLIKQADKEVRDTFPGLKAQPILRYDPKNEEPLRNYRFMIPSDAVLGRKNIAFAGMVSTTSTSMFATTQALWIAAFFDGKLKRAPKSADEVTKEIMLHSQFGKWRYPCGYGASLPDFAFDSLPYVDLLLNDLGLRSHRKETAMLELTEPYKPRDYKGLTKEFSELHLT</sequence>
<dbReference type="PANTHER" id="PTHR23023">
    <property type="entry name" value="DIMETHYLANILINE MONOOXYGENASE"/>
    <property type="match status" value="1"/>
</dbReference>
<comment type="caution">
    <text evidence="5">The sequence shown here is derived from an EMBL/GenBank/DDBJ whole genome shotgun (WGS) entry which is preliminary data.</text>
</comment>
<keyword evidence="5" id="KW-0503">Monooxygenase</keyword>
<dbReference type="InterPro" id="IPR036188">
    <property type="entry name" value="FAD/NAD-bd_sf"/>
</dbReference>
<dbReference type="InterPro" id="IPR050346">
    <property type="entry name" value="FMO-like"/>
</dbReference>
<dbReference type="AlphaFoldDB" id="A0A9P9F8G6"/>
<dbReference type="InterPro" id="IPR023753">
    <property type="entry name" value="FAD/NAD-binding_dom"/>
</dbReference>
<protein>
    <submittedName>
        <fullName evidence="5">Dimethylaniline monooxygenase</fullName>
    </submittedName>
</protein>
<dbReference type="GO" id="GO:0004497">
    <property type="term" value="F:monooxygenase activity"/>
    <property type="evidence" value="ECO:0007669"/>
    <property type="project" value="UniProtKB-KW"/>
</dbReference>
<dbReference type="OrthoDB" id="2915840at2759"/>
<keyword evidence="1" id="KW-0285">Flavoprotein</keyword>
<evidence type="ECO:0000256" key="3">
    <source>
        <dbReference type="ARBA" id="ARBA00023002"/>
    </source>
</evidence>
<keyword evidence="6" id="KW-1185">Reference proteome</keyword>
<reference evidence="5" key="1">
    <citation type="journal article" date="2021" name="Nat. Commun.">
        <title>Genetic determinants of endophytism in the Arabidopsis root mycobiome.</title>
        <authorList>
            <person name="Mesny F."/>
            <person name="Miyauchi S."/>
            <person name="Thiergart T."/>
            <person name="Pickel B."/>
            <person name="Atanasova L."/>
            <person name="Karlsson M."/>
            <person name="Huettel B."/>
            <person name="Barry K.W."/>
            <person name="Haridas S."/>
            <person name="Chen C."/>
            <person name="Bauer D."/>
            <person name="Andreopoulos W."/>
            <person name="Pangilinan J."/>
            <person name="LaButti K."/>
            <person name="Riley R."/>
            <person name="Lipzen A."/>
            <person name="Clum A."/>
            <person name="Drula E."/>
            <person name="Henrissat B."/>
            <person name="Kohler A."/>
            <person name="Grigoriev I.V."/>
            <person name="Martin F.M."/>
            <person name="Hacquard S."/>
        </authorList>
    </citation>
    <scope>NUCLEOTIDE SEQUENCE</scope>
    <source>
        <strain evidence="5">MPI-CAGE-AT-0021</strain>
    </source>
</reference>
<dbReference type="Pfam" id="PF07992">
    <property type="entry name" value="Pyr_redox_2"/>
    <property type="match status" value="1"/>
</dbReference>
<name>A0A9P9F8G6_9HYPO</name>
<proteinExistence type="predicted"/>
<organism evidence="5 6">
    <name type="scientific">Dactylonectria estremocensis</name>
    <dbReference type="NCBI Taxonomy" id="1079267"/>
    <lineage>
        <taxon>Eukaryota</taxon>
        <taxon>Fungi</taxon>
        <taxon>Dikarya</taxon>
        <taxon>Ascomycota</taxon>
        <taxon>Pezizomycotina</taxon>
        <taxon>Sordariomycetes</taxon>
        <taxon>Hypocreomycetidae</taxon>
        <taxon>Hypocreales</taxon>
        <taxon>Nectriaceae</taxon>
        <taxon>Dactylonectria</taxon>
    </lineage>
</organism>
<dbReference type="Proteomes" id="UP000717696">
    <property type="component" value="Unassembled WGS sequence"/>
</dbReference>
<evidence type="ECO:0000256" key="1">
    <source>
        <dbReference type="ARBA" id="ARBA00022630"/>
    </source>
</evidence>
<keyword evidence="3" id="KW-0560">Oxidoreductase</keyword>
<dbReference type="EMBL" id="JAGMUU010000003">
    <property type="protein sequence ID" value="KAH7157298.1"/>
    <property type="molecule type" value="Genomic_DNA"/>
</dbReference>
<dbReference type="Gene3D" id="3.50.50.60">
    <property type="entry name" value="FAD/NAD(P)-binding domain"/>
    <property type="match status" value="1"/>
</dbReference>
<dbReference type="SUPFAM" id="SSF51905">
    <property type="entry name" value="FAD/NAD(P)-binding domain"/>
    <property type="match status" value="3"/>
</dbReference>
<feature type="domain" description="FAD/NAD(P)-binding" evidence="4">
    <location>
        <begin position="13"/>
        <end position="221"/>
    </location>
</feature>
<evidence type="ECO:0000256" key="2">
    <source>
        <dbReference type="ARBA" id="ARBA00022827"/>
    </source>
</evidence>
<dbReference type="PRINTS" id="PR00411">
    <property type="entry name" value="PNDRDTASEI"/>
</dbReference>
<accession>A0A9P9F8G6</accession>
<keyword evidence="2" id="KW-0274">FAD</keyword>
<evidence type="ECO:0000259" key="4">
    <source>
        <dbReference type="Pfam" id="PF07992"/>
    </source>
</evidence>